<dbReference type="PROSITE" id="PS00137">
    <property type="entry name" value="SUBTILASE_HIS"/>
    <property type="match status" value="1"/>
</dbReference>
<feature type="transmembrane region" description="Helical" evidence="13">
    <location>
        <begin position="378"/>
        <end position="400"/>
    </location>
</feature>
<dbReference type="InterPro" id="IPR023827">
    <property type="entry name" value="Peptidase_S8_Asp-AS"/>
</dbReference>
<comment type="subcellular location">
    <subcellularLocation>
        <location evidence="1">Cell membrane</location>
        <topology evidence="1">Single-pass membrane protein</topology>
    </subcellularLocation>
</comment>
<evidence type="ECO:0000259" key="15">
    <source>
        <dbReference type="Pfam" id="PF00082"/>
    </source>
</evidence>
<keyword evidence="6 10" id="KW-0378">Hydrolase</keyword>
<keyword evidence="4 10" id="KW-0645">Protease</keyword>
<dbReference type="InterPro" id="IPR015500">
    <property type="entry name" value="Peptidase_S8_subtilisin-rel"/>
</dbReference>
<sequence>MRRTPNSYRRTVRRGAATFALAVLWLPSAQARGQEATWGDAGPCTFGAKPYGGRPWPLQRLQLNEIWEKSPGRGKGVRVAVIDSGVDVKNPQLKQAVDRNAGGNFLPGEHPGKDDPRGTTDEVGHGTKVAGIIAARPHPDTGFVGLAPEATIIPIDQNDAEGRGTPGLLAQAIDHARDHGAQIINISQDTSDTSDQPDLKRAVKAALDKDIVIIASAGNNGTDGKAKPTYPASYQGVLAVASSDRDNERAYFSQTGTFVGIAAPGTDIVSTVPRGGHCTDSGTSFSAPYVAGLAALIKSKHDDWTGAEIVTQIQQTAERSSPGPDPLLGWGVADPLRALTDDAHPRSHPVAERPPRAQTPDPLHAPTGETPQERTVRLSVYVLTAAAVALAALTGAAVAVRDARRRGRRTPKPPAT</sequence>
<dbReference type="NCBIfam" id="TIGR03921">
    <property type="entry name" value="T7SS_mycosin"/>
    <property type="match status" value="1"/>
</dbReference>
<dbReference type="GO" id="GO:0004252">
    <property type="term" value="F:serine-type endopeptidase activity"/>
    <property type="evidence" value="ECO:0007669"/>
    <property type="project" value="UniProtKB-UniRule"/>
</dbReference>
<dbReference type="RefSeq" id="WP_189825925.1">
    <property type="nucleotide sequence ID" value="NZ_BMVC01000012.1"/>
</dbReference>
<evidence type="ECO:0000256" key="9">
    <source>
        <dbReference type="ARBA" id="ARBA00023136"/>
    </source>
</evidence>
<dbReference type="PANTHER" id="PTHR43806:SF11">
    <property type="entry name" value="CEREVISIN-RELATED"/>
    <property type="match status" value="1"/>
</dbReference>
<evidence type="ECO:0000256" key="13">
    <source>
        <dbReference type="SAM" id="Phobius"/>
    </source>
</evidence>
<evidence type="ECO:0000313" key="16">
    <source>
        <dbReference type="EMBL" id="GHD05151.1"/>
    </source>
</evidence>
<keyword evidence="14" id="KW-0732">Signal</keyword>
<dbReference type="GO" id="GO:0006508">
    <property type="term" value="P:proteolysis"/>
    <property type="evidence" value="ECO:0007669"/>
    <property type="project" value="UniProtKB-KW"/>
</dbReference>
<evidence type="ECO:0000256" key="3">
    <source>
        <dbReference type="ARBA" id="ARBA00022475"/>
    </source>
</evidence>
<feature type="domain" description="Peptidase S8/S53" evidence="15">
    <location>
        <begin position="74"/>
        <end position="331"/>
    </location>
</feature>
<evidence type="ECO:0000256" key="14">
    <source>
        <dbReference type="SAM" id="SignalP"/>
    </source>
</evidence>
<feature type="compositionally biased region" description="Basic and acidic residues" evidence="12">
    <location>
        <begin position="110"/>
        <end position="122"/>
    </location>
</feature>
<name>A0A919CD00_9ACTN</name>
<dbReference type="Gene3D" id="3.40.50.200">
    <property type="entry name" value="Peptidase S8/S53 domain"/>
    <property type="match status" value="1"/>
</dbReference>
<protein>
    <submittedName>
        <fullName evidence="16">Type VII secretion-associated serine protease</fullName>
    </submittedName>
</protein>
<proteinExistence type="inferred from homology"/>
<dbReference type="AlphaFoldDB" id="A0A919CD00"/>
<evidence type="ECO:0000256" key="11">
    <source>
        <dbReference type="RuleBase" id="RU003355"/>
    </source>
</evidence>
<evidence type="ECO:0000256" key="5">
    <source>
        <dbReference type="ARBA" id="ARBA00022692"/>
    </source>
</evidence>
<dbReference type="SUPFAM" id="SSF52743">
    <property type="entry name" value="Subtilisin-like"/>
    <property type="match status" value="1"/>
</dbReference>
<dbReference type="InterPro" id="IPR023828">
    <property type="entry name" value="Peptidase_S8_Ser-AS"/>
</dbReference>
<feature type="active site" description="Charge relay system" evidence="10">
    <location>
        <position position="284"/>
    </location>
</feature>
<evidence type="ECO:0000256" key="7">
    <source>
        <dbReference type="ARBA" id="ARBA00022825"/>
    </source>
</evidence>
<evidence type="ECO:0000256" key="8">
    <source>
        <dbReference type="ARBA" id="ARBA00022989"/>
    </source>
</evidence>
<dbReference type="GO" id="GO:0005886">
    <property type="term" value="C:plasma membrane"/>
    <property type="evidence" value="ECO:0007669"/>
    <property type="project" value="UniProtKB-SubCell"/>
</dbReference>
<feature type="active site" description="Charge relay system" evidence="10">
    <location>
        <position position="125"/>
    </location>
</feature>
<keyword evidence="5 13" id="KW-0812">Transmembrane</keyword>
<feature type="region of interest" description="Disordered" evidence="12">
    <location>
        <begin position="340"/>
        <end position="372"/>
    </location>
</feature>
<comment type="similarity">
    <text evidence="2 10 11">Belongs to the peptidase S8 family.</text>
</comment>
<evidence type="ECO:0000256" key="4">
    <source>
        <dbReference type="ARBA" id="ARBA00022670"/>
    </source>
</evidence>
<dbReference type="PROSITE" id="PS00136">
    <property type="entry name" value="SUBTILASE_ASP"/>
    <property type="match status" value="1"/>
</dbReference>
<dbReference type="EMBL" id="BMVC01000012">
    <property type="protein sequence ID" value="GHD05151.1"/>
    <property type="molecule type" value="Genomic_DNA"/>
</dbReference>
<keyword evidence="7 10" id="KW-0720">Serine protease</keyword>
<evidence type="ECO:0000256" key="12">
    <source>
        <dbReference type="SAM" id="MobiDB-lite"/>
    </source>
</evidence>
<feature type="compositionally biased region" description="Basic and acidic residues" evidence="12">
    <location>
        <begin position="340"/>
        <end position="355"/>
    </location>
</feature>
<reference evidence="16" key="1">
    <citation type="journal article" date="2014" name="Int. J. Syst. Evol. Microbiol.">
        <title>Complete genome sequence of Corynebacterium casei LMG S-19264T (=DSM 44701T), isolated from a smear-ripened cheese.</title>
        <authorList>
            <consortium name="US DOE Joint Genome Institute (JGI-PGF)"/>
            <person name="Walter F."/>
            <person name="Albersmeier A."/>
            <person name="Kalinowski J."/>
            <person name="Ruckert C."/>
        </authorList>
    </citation>
    <scope>NUCLEOTIDE SEQUENCE</scope>
    <source>
        <strain evidence="16">JCM 4637</strain>
    </source>
</reference>
<dbReference type="InterPro" id="IPR050131">
    <property type="entry name" value="Peptidase_S8_subtilisin-like"/>
</dbReference>
<feature type="active site" description="Charge relay system" evidence="10">
    <location>
        <position position="83"/>
    </location>
</feature>
<dbReference type="InterPro" id="IPR000209">
    <property type="entry name" value="Peptidase_S8/S53_dom"/>
</dbReference>
<dbReference type="Proteomes" id="UP000638353">
    <property type="component" value="Unassembled WGS sequence"/>
</dbReference>
<keyword evidence="8 13" id="KW-1133">Transmembrane helix</keyword>
<comment type="caution">
    <text evidence="16">The sequence shown here is derived from an EMBL/GenBank/DDBJ whole genome shotgun (WGS) entry which is preliminary data.</text>
</comment>
<dbReference type="InterPro" id="IPR022398">
    <property type="entry name" value="Peptidase_S8_His-AS"/>
</dbReference>
<evidence type="ECO:0000256" key="2">
    <source>
        <dbReference type="ARBA" id="ARBA00011073"/>
    </source>
</evidence>
<feature type="signal peptide" evidence="14">
    <location>
        <begin position="1"/>
        <end position="31"/>
    </location>
</feature>
<dbReference type="PROSITE" id="PS00138">
    <property type="entry name" value="SUBTILASE_SER"/>
    <property type="match status" value="1"/>
</dbReference>
<feature type="chain" id="PRO_5037738076" evidence="14">
    <location>
        <begin position="32"/>
        <end position="416"/>
    </location>
</feature>
<accession>A0A919CD00</accession>
<dbReference type="InterPro" id="IPR023834">
    <property type="entry name" value="T7SS_pept_S8A_mycosin"/>
</dbReference>
<feature type="region of interest" description="Disordered" evidence="12">
    <location>
        <begin position="96"/>
        <end position="122"/>
    </location>
</feature>
<keyword evidence="9 13" id="KW-0472">Membrane</keyword>
<evidence type="ECO:0000313" key="17">
    <source>
        <dbReference type="Proteomes" id="UP000638353"/>
    </source>
</evidence>
<dbReference type="PROSITE" id="PS51892">
    <property type="entry name" value="SUBTILASE"/>
    <property type="match status" value="1"/>
</dbReference>
<reference evidence="16" key="2">
    <citation type="submission" date="2020-09" db="EMBL/GenBank/DDBJ databases">
        <authorList>
            <person name="Sun Q."/>
            <person name="Ohkuma M."/>
        </authorList>
    </citation>
    <scope>NUCLEOTIDE SEQUENCE</scope>
    <source>
        <strain evidence="16">JCM 4637</strain>
    </source>
</reference>
<evidence type="ECO:0000256" key="10">
    <source>
        <dbReference type="PROSITE-ProRule" id="PRU01240"/>
    </source>
</evidence>
<keyword evidence="3" id="KW-1003">Cell membrane</keyword>
<evidence type="ECO:0000256" key="6">
    <source>
        <dbReference type="ARBA" id="ARBA00022801"/>
    </source>
</evidence>
<dbReference type="Pfam" id="PF00082">
    <property type="entry name" value="Peptidase_S8"/>
    <property type="match status" value="1"/>
</dbReference>
<organism evidence="16 17">
    <name type="scientific">Streptomyces finlayi</name>
    <dbReference type="NCBI Taxonomy" id="67296"/>
    <lineage>
        <taxon>Bacteria</taxon>
        <taxon>Bacillati</taxon>
        <taxon>Actinomycetota</taxon>
        <taxon>Actinomycetes</taxon>
        <taxon>Kitasatosporales</taxon>
        <taxon>Streptomycetaceae</taxon>
        <taxon>Streptomyces</taxon>
    </lineage>
</organism>
<evidence type="ECO:0000256" key="1">
    <source>
        <dbReference type="ARBA" id="ARBA00004162"/>
    </source>
</evidence>
<gene>
    <name evidence="16" type="ORF">GCM10010334_55250</name>
</gene>
<dbReference type="PANTHER" id="PTHR43806">
    <property type="entry name" value="PEPTIDASE S8"/>
    <property type="match status" value="1"/>
</dbReference>
<dbReference type="InterPro" id="IPR036852">
    <property type="entry name" value="Peptidase_S8/S53_dom_sf"/>
</dbReference>
<dbReference type="PRINTS" id="PR00723">
    <property type="entry name" value="SUBTILISIN"/>
</dbReference>